<dbReference type="PANTHER" id="PTHR30217:SF6">
    <property type="entry name" value="TRNA HYDROXYLATION PROTEIN P"/>
    <property type="match status" value="1"/>
</dbReference>
<reference evidence="5" key="2">
    <citation type="journal article" date="2021" name="PeerJ">
        <title>Extensive microbial diversity within the chicken gut microbiome revealed by metagenomics and culture.</title>
        <authorList>
            <person name="Gilroy R."/>
            <person name="Ravi A."/>
            <person name="Getino M."/>
            <person name="Pursley I."/>
            <person name="Horton D.L."/>
            <person name="Alikhan N.F."/>
            <person name="Baker D."/>
            <person name="Gharbi K."/>
            <person name="Hall N."/>
            <person name="Watson M."/>
            <person name="Adriaenssens E.M."/>
            <person name="Foster-Nyarko E."/>
            <person name="Jarju S."/>
            <person name="Secka A."/>
            <person name="Antonio M."/>
            <person name="Oren A."/>
            <person name="Chaudhuri R.R."/>
            <person name="La Ragione R."/>
            <person name="Hildebrand F."/>
            <person name="Pallen M.J."/>
        </authorList>
    </citation>
    <scope>NUCLEOTIDE SEQUENCE</scope>
    <source>
        <strain evidence="5">CHK195-15760</strain>
    </source>
</reference>
<dbReference type="PANTHER" id="PTHR30217">
    <property type="entry name" value="PEPTIDASE U32 FAMILY"/>
    <property type="match status" value="1"/>
</dbReference>
<reference evidence="5" key="1">
    <citation type="submission" date="2020-10" db="EMBL/GenBank/DDBJ databases">
        <authorList>
            <person name="Gilroy R."/>
        </authorList>
    </citation>
    <scope>NUCLEOTIDE SEQUENCE</scope>
    <source>
        <strain evidence="5">CHK195-15760</strain>
    </source>
</reference>
<dbReference type="InterPro" id="IPR051454">
    <property type="entry name" value="RNA/ubiquinone_mod_enzymes"/>
</dbReference>
<keyword evidence="2" id="KW-0378">Hydrolase</keyword>
<evidence type="ECO:0000259" key="4">
    <source>
        <dbReference type="Pfam" id="PF16325"/>
    </source>
</evidence>
<dbReference type="SUPFAM" id="SSF51366">
    <property type="entry name" value="Ribulose-phoshate binding barrel"/>
    <property type="match status" value="1"/>
</dbReference>
<dbReference type="AlphaFoldDB" id="A0A9D1M1T2"/>
<dbReference type="Proteomes" id="UP000824093">
    <property type="component" value="Unassembled WGS sequence"/>
</dbReference>
<dbReference type="InterPro" id="IPR011060">
    <property type="entry name" value="RibuloseP-bd_barrel"/>
</dbReference>
<dbReference type="InterPro" id="IPR001539">
    <property type="entry name" value="Peptidase_U32"/>
</dbReference>
<dbReference type="GO" id="GO:0008233">
    <property type="term" value="F:peptidase activity"/>
    <property type="evidence" value="ECO:0007669"/>
    <property type="project" value="UniProtKB-KW"/>
</dbReference>
<dbReference type="PROSITE" id="PS01276">
    <property type="entry name" value="PEPTIDASE_U32"/>
    <property type="match status" value="1"/>
</dbReference>
<gene>
    <name evidence="5" type="ORF">IAB70_05725</name>
</gene>
<evidence type="ECO:0000256" key="3">
    <source>
        <dbReference type="ARBA" id="ARBA00038374"/>
    </source>
</evidence>
<keyword evidence="1" id="KW-0645">Protease</keyword>
<comment type="similarity">
    <text evidence="3">Belongs to the peptidase U32 family.</text>
</comment>
<dbReference type="EMBL" id="DVNH01000044">
    <property type="protein sequence ID" value="HIU52095.1"/>
    <property type="molecule type" value="Genomic_DNA"/>
</dbReference>
<proteinExistence type="inferred from homology"/>
<comment type="caution">
    <text evidence="5">The sequence shown here is derived from an EMBL/GenBank/DDBJ whole genome shotgun (WGS) entry which is preliminary data.</text>
</comment>
<evidence type="ECO:0000313" key="5">
    <source>
        <dbReference type="EMBL" id="HIU52095.1"/>
    </source>
</evidence>
<dbReference type="Pfam" id="PF16325">
    <property type="entry name" value="Peptidase_U32_C"/>
    <property type="match status" value="1"/>
</dbReference>
<name>A0A9D1M1T2_9FIRM</name>
<dbReference type="InterPro" id="IPR032525">
    <property type="entry name" value="Peptidase_U32_C"/>
</dbReference>
<evidence type="ECO:0000256" key="1">
    <source>
        <dbReference type="ARBA" id="ARBA00022670"/>
    </source>
</evidence>
<protein>
    <submittedName>
        <fullName evidence="5">U32 family peptidase</fullName>
    </submittedName>
</protein>
<dbReference type="Pfam" id="PF01136">
    <property type="entry name" value="Peptidase_U32"/>
    <property type="match status" value="1"/>
</dbReference>
<organism evidence="5 6">
    <name type="scientific">Candidatus Merdicola faecigallinarum</name>
    <dbReference type="NCBI Taxonomy" id="2840862"/>
    <lineage>
        <taxon>Bacteria</taxon>
        <taxon>Bacillati</taxon>
        <taxon>Bacillota</taxon>
        <taxon>Clostridia</taxon>
        <taxon>Candidatus Merdicola</taxon>
    </lineage>
</organism>
<dbReference type="Gene3D" id="2.40.30.10">
    <property type="entry name" value="Translation factors"/>
    <property type="match status" value="1"/>
</dbReference>
<evidence type="ECO:0000313" key="6">
    <source>
        <dbReference type="Proteomes" id="UP000824093"/>
    </source>
</evidence>
<feature type="domain" description="Peptidase family U32 C-terminal" evidence="4">
    <location>
        <begin position="323"/>
        <end position="406"/>
    </location>
</feature>
<sequence length="409" mass="46691">MKKPELLAPAGSFEKAKIAFMYGADAVYCGTASLSLRSRVELKDDDLAKTIGYAHEIGKKVYAAVNIFAKDESYDEIKKQARVLNELKVDGVIVSDGGVVEIMKEEAPDIDIHISTQANTISLHSSMFWYHNGAKRIILGRELSKDQIKYIMENKPMGLEIEMFVHGALCFGYSGRCFLSDFLASRSANLGDCAQSCRWGYHLYAEEANNPGNLMPIEYDEKGTYIFSSKDLCLINEIPEIIDMGVDSLKIEGRLKTEYYLATVVNVYRTAIDDYCNNPKEYDVSKYQKELEKTKTRGLTTFYFNDPKNKDFQEFEGKQYNPDYEFGGKVVEYNSEKSIVEIRNRWQIGDTLEIIVPGKIEVEEFKIEELWDSETDEKIEFVNPGKLGQQVKVKLPIKCETGWILRRKK</sequence>
<evidence type="ECO:0000256" key="2">
    <source>
        <dbReference type="ARBA" id="ARBA00022801"/>
    </source>
</evidence>
<accession>A0A9D1M1T2</accession>
<dbReference type="GO" id="GO:0006508">
    <property type="term" value="P:proteolysis"/>
    <property type="evidence" value="ECO:0007669"/>
    <property type="project" value="UniProtKB-KW"/>
</dbReference>